<sequence length="81" mass="9794">VLLKASGMAKSTFHYYSQRYKLPEKYMKEKELIYQLFHKNKGIVDSSIKCNFIINHFVEHTKRFLKVKQFSRSSIEFMLNR</sequence>
<evidence type="ECO:0008006" key="2">
    <source>
        <dbReference type="Google" id="ProtNLM"/>
    </source>
</evidence>
<dbReference type="AlphaFoldDB" id="A0A5J4QHH5"/>
<accession>A0A5J4QHH5</accession>
<comment type="caution">
    <text evidence="1">The sequence shown here is derived from an EMBL/GenBank/DDBJ whole genome shotgun (WGS) entry which is preliminary data.</text>
</comment>
<name>A0A5J4QHH5_9ZZZZ</name>
<gene>
    <name evidence="1" type="ORF">EZS27_030129</name>
</gene>
<protein>
    <recommendedName>
        <fullName evidence="2">IS3 family transposase</fullName>
    </recommendedName>
</protein>
<proteinExistence type="predicted"/>
<dbReference type="EMBL" id="SNRY01003700">
    <property type="protein sequence ID" value="KAA6320053.1"/>
    <property type="molecule type" value="Genomic_DNA"/>
</dbReference>
<feature type="non-terminal residue" evidence="1">
    <location>
        <position position="1"/>
    </location>
</feature>
<organism evidence="1">
    <name type="scientific">termite gut metagenome</name>
    <dbReference type="NCBI Taxonomy" id="433724"/>
    <lineage>
        <taxon>unclassified sequences</taxon>
        <taxon>metagenomes</taxon>
        <taxon>organismal metagenomes</taxon>
    </lineage>
</organism>
<evidence type="ECO:0000313" key="1">
    <source>
        <dbReference type="EMBL" id="KAA6320053.1"/>
    </source>
</evidence>
<reference evidence="1" key="1">
    <citation type="submission" date="2019-03" db="EMBL/GenBank/DDBJ databases">
        <title>Single cell metagenomics reveals metabolic interactions within the superorganism composed of flagellate Streblomastix strix and complex community of Bacteroidetes bacteria on its surface.</title>
        <authorList>
            <person name="Treitli S.C."/>
            <person name="Kolisko M."/>
            <person name="Husnik F."/>
            <person name="Keeling P."/>
            <person name="Hampl V."/>
        </authorList>
    </citation>
    <scope>NUCLEOTIDE SEQUENCE</scope>
    <source>
        <strain evidence="1">STM</strain>
    </source>
</reference>